<dbReference type="Pfam" id="PF12530">
    <property type="entry name" value="DUF3730"/>
    <property type="match status" value="1"/>
</dbReference>
<dbReference type="InterPro" id="IPR045163">
    <property type="entry name" value="Focadhesin/RST1"/>
</dbReference>
<dbReference type="InterPro" id="IPR022542">
    <property type="entry name" value="FOCAD/RST1_DUF3730"/>
</dbReference>
<reference evidence="2" key="2">
    <citation type="submission" date="2021-02" db="EMBL/GenBank/DDBJ databases">
        <authorList>
            <person name="Kimball J.A."/>
            <person name="Haas M.W."/>
            <person name="Macchietto M."/>
            <person name="Kono T."/>
            <person name="Duquette J."/>
            <person name="Shao M."/>
        </authorList>
    </citation>
    <scope>NUCLEOTIDE SEQUENCE</scope>
    <source>
        <tissue evidence="2">Fresh leaf tissue</tissue>
    </source>
</reference>
<evidence type="ECO:0000313" key="3">
    <source>
        <dbReference type="Proteomes" id="UP000729402"/>
    </source>
</evidence>
<dbReference type="Proteomes" id="UP000729402">
    <property type="component" value="Unassembled WGS sequence"/>
</dbReference>
<name>A0A8J5V3W5_ZIZPA</name>
<reference evidence="2" key="1">
    <citation type="journal article" date="2021" name="bioRxiv">
        <title>Whole Genome Assembly and Annotation of Northern Wild Rice, Zizania palustris L., Supports a Whole Genome Duplication in the Zizania Genus.</title>
        <authorList>
            <person name="Haas M."/>
            <person name="Kono T."/>
            <person name="Macchietto M."/>
            <person name="Millas R."/>
            <person name="McGilp L."/>
            <person name="Shao M."/>
            <person name="Duquette J."/>
            <person name="Hirsch C.N."/>
            <person name="Kimball J."/>
        </authorList>
    </citation>
    <scope>NUCLEOTIDE SEQUENCE</scope>
    <source>
        <tissue evidence="2">Fresh leaf tissue</tissue>
    </source>
</reference>
<proteinExistence type="predicted"/>
<dbReference type="OrthoDB" id="6125419at2759"/>
<keyword evidence="3" id="KW-1185">Reference proteome</keyword>
<accession>A0A8J5V3W5</accession>
<comment type="caution">
    <text evidence="2">The sequence shown here is derived from an EMBL/GenBank/DDBJ whole genome shotgun (WGS) entry which is preliminary data.</text>
</comment>
<evidence type="ECO:0000313" key="2">
    <source>
        <dbReference type="EMBL" id="KAG8045826.1"/>
    </source>
</evidence>
<protein>
    <recommendedName>
        <fullName evidence="1">DUF3730 domain-containing protein</fullName>
    </recommendedName>
</protein>
<evidence type="ECO:0000259" key="1">
    <source>
        <dbReference type="Pfam" id="PF12530"/>
    </source>
</evidence>
<sequence length="367" mass="38804">MAAASSSAAGAAPALARLVDRTRVPDPSLQRHAVAAFFRHLLSLAPPLPSAAHDALTSLLGSPHPAVAAHAAASVARLAASRADLLAPDLAFPFLIAPLSASPSPSPRLASCFVKAVAALVSCALRSGPAASRFPPHDHPFVQALASGADGARAELPRQAARMVAEGVDGTVGFLRPFVMFAAVRKGDSAFVKDLFGALAAAAAAAAKPDSSVPMLKLLAECLLHFGRGNGEEVRLWLTSVECLVDAYVILLKKLAHAQLTTYDAQASSVELIEMLLSQWSLHHQFMGIASVILGLSKHLFWVQKDLGLCYLPEISVVLSSLSFILSGLEFEHEQLAGLKLLTFLIEWKHENGTLLIFSDLTSSREH</sequence>
<feature type="domain" description="DUF3730" evidence="1">
    <location>
        <begin position="93"/>
        <end position="352"/>
    </location>
</feature>
<dbReference type="AlphaFoldDB" id="A0A8J5V3W5"/>
<gene>
    <name evidence="2" type="ORF">GUJ93_ZPchr0008g12168</name>
</gene>
<dbReference type="PANTHER" id="PTHR16212">
    <property type="entry name" value="FOCADHESIN FAMILY MEMBER"/>
    <property type="match status" value="1"/>
</dbReference>
<dbReference type="PANTHER" id="PTHR16212:SF4">
    <property type="entry name" value="FOCADHESIN"/>
    <property type="match status" value="1"/>
</dbReference>
<dbReference type="GO" id="GO:0060147">
    <property type="term" value="P:regulation of post-transcriptional gene silencing"/>
    <property type="evidence" value="ECO:0007669"/>
    <property type="project" value="InterPro"/>
</dbReference>
<organism evidence="2 3">
    <name type="scientific">Zizania palustris</name>
    <name type="common">Northern wild rice</name>
    <dbReference type="NCBI Taxonomy" id="103762"/>
    <lineage>
        <taxon>Eukaryota</taxon>
        <taxon>Viridiplantae</taxon>
        <taxon>Streptophyta</taxon>
        <taxon>Embryophyta</taxon>
        <taxon>Tracheophyta</taxon>
        <taxon>Spermatophyta</taxon>
        <taxon>Magnoliopsida</taxon>
        <taxon>Liliopsida</taxon>
        <taxon>Poales</taxon>
        <taxon>Poaceae</taxon>
        <taxon>BOP clade</taxon>
        <taxon>Oryzoideae</taxon>
        <taxon>Oryzeae</taxon>
        <taxon>Zizaniinae</taxon>
        <taxon>Zizania</taxon>
    </lineage>
</organism>
<dbReference type="EMBL" id="JAAALK010000290">
    <property type="protein sequence ID" value="KAG8045826.1"/>
    <property type="molecule type" value="Genomic_DNA"/>
</dbReference>